<sequence length="260" mass="29111">YYTGTIIRSSGVRDIQTTIWISVCISAVNFFATFVPLYAIERIGRRVLLLISVAGIIVSLISMGTAFVIINNESAKVMPYNITALNNELGHGAARCNLYRSGSQYFKFSNCDFCVTDEHCGFCEPKEVPGAGICAPFSKVDNNFASYGPCSAELIDSNHEWADNYCHTKYTILPIIVMLIYLVFFAIGFGPLPWALNAEFYPTWARGTCAFFIYAGITCITFIFSYIFVPETKGYNIEEIEMLFMSKKDRKKVTSAQQAF</sequence>
<evidence type="ECO:0000256" key="4">
    <source>
        <dbReference type="ARBA" id="ARBA00022989"/>
    </source>
</evidence>
<feature type="domain" description="Major facilitator superfamily (MFS) profile" evidence="7">
    <location>
        <begin position="1"/>
        <end position="260"/>
    </location>
</feature>
<dbReference type="AlphaFoldDB" id="A0A0N4UJZ0"/>
<evidence type="ECO:0000256" key="5">
    <source>
        <dbReference type="ARBA" id="ARBA00023136"/>
    </source>
</evidence>
<reference evidence="8 10" key="2">
    <citation type="submission" date="2018-11" db="EMBL/GenBank/DDBJ databases">
        <authorList>
            <consortium name="Pathogen Informatics"/>
        </authorList>
    </citation>
    <scope>NUCLEOTIDE SEQUENCE [LARGE SCALE GENOMIC DNA]</scope>
</reference>
<dbReference type="WBParaSite" id="DME_0000800401-mRNA-1">
    <property type="protein sequence ID" value="DME_0000800401-mRNA-1"/>
    <property type="gene ID" value="DME_0000800401"/>
</dbReference>
<dbReference type="Proteomes" id="UP000038040">
    <property type="component" value="Unplaced"/>
</dbReference>
<dbReference type="Gene3D" id="1.20.1250.20">
    <property type="entry name" value="MFS general substrate transporter like domains"/>
    <property type="match status" value="3"/>
</dbReference>
<protein>
    <submittedName>
        <fullName evidence="11">MFS domain-containing protein</fullName>
    </submittedName>
</protein>
<dbReference type="SUPFAM" id="SSF103473">
    <property type="entry name" value="MFS general substrate transporter"/>
    <property type="match status" value="1"/>
</dbReference>
<dbReference type="InterPro" id="IPR036259">
    <property type="entry name" value="MFS_trans_sf"/>
</dbReference>
<dbReference type="OrthoDB" id="6339427at2759"/>
<feature type="transmembrane region" description="Helical" evidence="6">
    <location>
        <begin position="19"/>
        <end position="40"/>
    </location>
</feature>
<keyword evidence="5 6" id="KW-0472">Membrane</keyword>
<feature type="transmembrane region" description="Helical" evidence="6">
    <location>
        <begin position="47"/>
        <end position="70"/>
    </location>
</feature>
<feature type="transmembrane region" description="Helical" evidence="6">
    <location>
        <begin position="172"/>
        <end position="196"/>
    </location>
</feature>
<dbReference type="PRINTS" id="PR00171">
    <property type="entry name" value="SUGRTRNSPORT"/>
</dbReference>
<keyword evidence="2" id="KW-0813">Transport</keyword>
<organism evidence="9 11">
    <name type="scientific">Dracunculus medinensis</name>
    <name type="common">Guinea worm</name>
    <dbReference type="NCBI Taxonomy" id="318479"/>
    <lineage>
        <taxon>Eukaryota</taxon>
        <taxon>Metazoa</taxon>
        <taxon>Ecdysozoa</taxon>
        <taxon>Nematoda</taxon>
        <taxon>Chromadorea</taxon>
        <taxon>Rhabditida</taxon>
        <taxon>Spirurina</taxon>
        <taxon>Dracunculoidea</taxon>
        <taxon>Dracunculidae</taxon>
        <taxon>Dracunculus</taxon>
    </lineage>
</organism>
<evidence type="ECO:0000256" key="3">
    <source>
        <dbReference type="ARBA" id="ARBA00022692"/>
    </source>
</evidence>
<dbReference type="InterPro" id="IPR050814">
    <property type="entry name" value="Myo-inositol_Transporter"/>
</dbReference>
<dbReference type="InterPro" id="IPR003663">
    <property type="entry name" value="Sugar/inositol_transpt"/>
</dbReference>
<dbReference type="PANTHER" id="PTHR48020:SF12">
    <property type="entry name" value="PROTON MYO-INOSITOL COTRANSPORTER"/>
    <property type="match status" value="1"/>
</dbReference>
<dbReference type="PANTHER" id="PTHR48020">
    <property type="entry name" value="PROTON MYO-INOSITOL COTRANSPORTER"/>
    <property type="match status" value="1"/>
</dbReference>
<dbReference type="Proteomes" id="UP000274756">
    <property type="component" value="Unassembled WGS sequence"/>
</dbReference>
<dbReference type="InterPro" id="IPR005828">
    <property type="entry name" value="MFS_sugar_transport-like"/>
</dbReference>
<dbReference type="GO" id="GO:0005366">
    <property type="term" value="F:myo-inositol:proton symporter activity"/>
    <property type="evidence" value="ECO:0007669"/>
    <property type="project" value="TreeGrafter"/>
</dbReference>
<evidence type="ECO:0000259" key="7">
    <source>
        <dbReference type="PROSITE" id="PS50850"/>
    </source>
</evidence>
<evidence type="ECO:0000313" key="11">
    <source>
        <dbReference type="WBParaSite" id="DME_0000800401-mRNA-1"/>
    </source>
</evidence>
<reference evidence="11" key="1">
    <citation type="submission" date="2017-02" db="UniProtKB">
        <authorList>
            <consortium name="WormBaseParasite"/>
        </authorList>
    </citation>
    <scope>IDENTIFICATION</scope>
</reference>
<evidence type="ECO:0000256" key="6">
    <source>
        <dbReference type="SAM" id="Phobius"/>
    </source>
</evidence>
<name>A0A0N4UJZ0_DRAME</name>
<keyword evidence="3 6" id="KW-0812">Transmembrane</keyword>
<evidence type="ECO:0000313" key="10">
    <source>
        <dbReference type="Proteomes" id="UP000274756"/>
    </source>
</evidence>
<dbReference type="EMBL" id="UYYG01000047">
    <property type="protein sequence ID" value="VDN52156.1"/>
    <property type="molecule type" value="Genomic_DNA"/>
</dbReference>
<evidence type="ECO:0000256" key="2">
    <source>
        <dbReference type="ARBA" id="ARBA00022448"/>
    </source>
</evidence>
<feature type="transmembrane region" description="Helical" evidence="6">
    <location>
        <begin position="208"/>
        <end position="229"/>
    </location>
</feature>
<dbReference type="InterPro" id="IPR020846">
    <property type="entry name" value="MFS_dom"/>
</dbReference>
<evidence type="ECO:0000313" key="8">
    <source>
        <dbReference type="EMBL" id="VDN52156.1"/>
    </source>
</evidence>
<dbReference type="STRING" id="318479.A0A0N4UJZ0"/>
<keyword evidence="4 6" id="KW-1133">Transmembrane helix</keyword>
<dbReference type="Pfam" id="PF00083">
    <property type="entry name" value="Sugar_tr"/>
    <property type="match status" value="2"/>
</dbReference>
<dbReference type="PROSITE" id="PS50850">
    <property type="entry name" value="MFS"/>
    <property type="match status" value="1"/>
</dbReference>
<gene>
    <name evidence="8" type="ORF">DME_LOCUS2129</name>
</gene>
<dbReference type="GO" id="GO:0016324">
    <property type="term" value="C:apical plasma membrane"/>
    <property type="evidence" value="ECO:0007669"/>
    <property type="project" value="TreeGrafter"/>
</dbReference>
<evidence type="ECO:0000313" key="9">
    <source>
        <dbReference type="Proteomes" id="UP000038040"/>
    </source>
</evidence>
<keyword evidence="10" id="KW-1185">Reference proteome</keyword>
<evidence type="ECO:0000256" key="1">
    <source>
        <dbReference type="ARBA" id="ARBA00004141"/>
    </source>
</evidence>
<comment type="subcellular location">
    <subcellularLocation>
        <location evidence="1">Membrane</location>
        <topology evidence="1">Multi-pass membrane protein</topology>
    </subcellularLocation>
</comment>
<accession>A0A0N4UJZ0</accession>
<proteinExistence type="predicted"/>